<proteinExistence type="predicted"/>
<dbReference type="Proteomes" id="UP000003571">
    <property type="component" value="Unassembled WGS sequence"/>
</dbReference>
<organism evidence="3 4">
    <name type="scientific">Treponema saccharophilum DSM 2985</name>
    <dbReference type="NCBI Taxonomy" id="907348"/>
    <lineage>
        <taxon>Bacteria</taxon>
        <taxon>Pseudomonadati</taxon>
        <taxon>Spirochaetota</taxon>
        <taxon>Spirochaetia</taxon>
        <taxon>Spirochaetales</taxon>
        <taxon>Treponemataceae</taxon>
        <taxon>Treponema</taxon>
    </lineage>
</organism>
<name>H7ELM8_9SPIR</name>
<dbReference type="PROSITE" id="PS51257">
    <property type="entry name" value="PROKAR_LIPOPROTEIN"/>
    <property type="match status" value="1"/>
</dbReference>
<dbReference type="EMBL" id="AGRW01000049">
    <property type="protein sequence ID" value="EIC01569.1"/>
    <property type="molecule type" value="Genomic_DNA"/>
</dbReference>
<dbReference type="SUPFAM" id="SSF49265">
    <property type="entry name" value="Fibronectin type III"/>
    <property type="match status" value="1"/>
</dbReference>
<dbReference type="PATRIC" id="fig|907348.3.peg.1821"/>
<dbReference type="Gene3D" id="2.60.40.10">
    <property type="entry name" value="Immunoglobulins"/>
    <property type="match status" value="1"/>
</dbReference>
<feature type="domain" description="Fibronectin type-III" evidence="2">
    <location>
        <begin position="245"/>
        <end position="328"/>
    </location>
</feature>
<dbReference type="CDD" id="cd00063">
    <property type="entry name" value="FN3"/>
    <property type="match status" value="1"/>
</dbReference>
<accession>H7ELM8</accession>
<dbReference type="InterPro" id="IPR013783">
    <property type="entry name" value="Ig-like_fold"/>
</dbReference>
<dbReference type="InterPro" id="IPR003961">
    <property type="entry name" value="FN3_dom"/>
</dbReference>
<sequence>MKSRFPFAKIAAALLCAAFSAVVSGCGGVYLNEKYELLDGTSPISVENGSGSKKSSEKKYALYVANPSFYSFQNNWKSNASQGWSYWGELSESRTSDLKSKFTFTSKKMTKEEIQSYLTYSSEESITSLLGYSRGYLAYCPQNSSSVKIVLKMEDENTMELTKVEDTGQLGMNIEWNNYGYVGDSVYIFVDGAYEKTASTSAGSATIDGLTSGSHSVVLKNGNSSDAKELSNSCSVYIQAGTAMYPYTLSCDITSSTSVTLSWTGNYYGDYVYVWKNGSCMNTNRYGYSSSTITGLTAGSTYTFVLRANQTSGSPAISNSVTVTMPSSSSSSYTTLDVNAGWTEGILTSGTQSCIYRFYASAGRTYTVYWADSYQGTGTGNETLDVKVSAYSNLSFVSTMFFDSTGQTIKCGATSGYIYLKVEPYSSGSTGTFKIKVSS</sequence>
<evidence type="ECO:0000256" key="1">
    <source>
        <dbReference type="SAM" id="SignalP"/>
    </source>
</evidence>
<keyword evidence="4" id="KW-1185">Reference proteome</keyword>
<protein>
    <recommendedName>
        <fullName evidence="2">Fibronectin type-III domain-containing protein</fullName>
    </recommendedName>
</protein>
<evidence type="ECO:0000313" key="3">
    <source>
        <dbReference type="EMBL" id="EIC01569.1"/>
    </source>
</evidence>
<dbReference type="AlphaFoldDB" id="H7ELM8"/>
<dbReference type="RefSeq" id="WP_002704897.1">
    <property type="nucleotide sequence ID" value="NZ_AGRW01000049.1"/>
</dbReference>
<gene>
    <name evidence="3" type="ORF">TresaDRAFT_1178</name>
</gene>
<keyword evidence="1" id="KW-0732">Signal</keyword>
<dbReference type="PROSITE" id="PS50853">
    <property type="entry name" value="FN3"/>
    <property type="match status" value="1"/>
</dbReference>
<feature type="signal peptide" evidence="1">
    <location>
        <begin position="1"/>
        <end position="25"/>
    </location>
</feature>
<evidence type="ECO:0000259" key="2">
    <source>
        <dbReference type="PROSITE" id="PS50853"/>
    </source>
</evidence>
<reference evidence="3 4" key="1">
    <citation type="submission" date="2011-09" db="EMBL/GenBank/DDBJ databases">
        <title>The draft genome of Treponema saccharophilum DSM 2985.</title>
        <authorList>
            <consortium name="US DOE Joint Genome Institute (JGI-PGF)"/>
            <person name="Lucas S."/>
            <person name="Copeland A."/>
            <person name="Lapidus A."/>
            <person name="Glavina del Rio T."/>
            <person name="Dalin E."/>
            <person name="Tice H."/>
            <person name="Bruce D."/>
            <person name="Goodwin L."/>
            <person name="Pitluck S."/>
            <person name="Peters L."/>
            <person name="Kyrpides N."/>
            <person name="Mavromatis K."/>
            <person name="Ivanova N."/>
            <person name="Markowitz V."/>
            <person name="Cheng J.-F."/>
            <person name="Hugenholtz P."/>
            <person name="Woyke T."/>
            <person name="Wu D."/>
            <person name="Gronow S."/>
            <person name="Wellnitz S."/>
            <person name="Brambilla E."/>
            <person name="Klenk H.-P."/>
            <person name="Eisen J.A."/>
        </authorList>
    </citation>
    <scope>NUCLEOTIDE SEQUENCE [LARGE SCALE GENOMIC DNA]</scope>
    <source>
        <strain evidence="3 4">DSM 2985</strain>
    </source>
</reference>
<feature type="chain" id="PRO_5003609798" description="Fibronectin type-III domain-containing protein" evidence="1">
    <location>
        <begin position="26"/>
        <end position="439"/>
    </location>
</feature>
<dbReference type="InterPro" id="IPR036116">
    <property type="entry name" value="FN3_sf"/>
</dbReference>
<comment type="caution">
    <text evidence="3">The sequence shown here is derived from an EMBL/GenBank/DDBJ whole genome shotgun (WGS) entry which is preliminary data.</text>
</comment>
<evidence type="ECO:0000313" key="4">
    <source>
        <dbReference type="Proteomes" id="UP000003571"/>
    </source>
</evidence>